<feature type="compositionally biased region" description="Basic and acidic residues" evidence="4">
    <location>
        <begin position="58"/>
        <end position="67"/>
    </location>
</feature>
<organism evidence="6 7">
    <name type="scientific">Cryptococcus wingfieldii CBS 7118</name>
    <dbReference type="NCBI Taxonomy" id="1295528"/>
    <lineage>
        <taxon>Eukaryota</taxon>
        <taxon>Fungi</taxon>
        <taxon>Dikarya</taxon>
        <taxon>Basidiomycota</taxon>
        <taxon>Agaricomycotina</taxon>
        <taxon>Tremellomycetes</taxon>
        <taxon>Tremellales</taxon>
        <taxon>Cryptococcaceae</taxon>
        <taxon>Cryptococcus</taxon>
    </lineage>
</organism>
<evidence type="ECO:0000256" key="4">
    <source>
        <dbReference type="SAM" id="MobiDB-lite"/>
    </source>
</evidence>
<dbReference type="Gene3D" id="3.30.70.330">
    <property type="match status" value="2"/>
</dbReference>
<feature type="compositionally biased region" description="Basic and acidic residues" evidence="4">
    <location>
        <begin position="169"/>
        <end position="178"/>
    </location>
</feature>
<comment type="caution">
    <text evidence="6">The sequence shown here is derived from an EMBL/GenBank/DDBJ whole genome shotgun (WGS) entry which is preliminary data.</text>
</comment>
<feature type="region of interest" description="Disordered" evidence="4">
    <location>
        <begin position="131"/>
        <end position="192"/>
    </location>
</feature>
<dbReference type="Pfam" id="PF00076">
    <property type="entry name" value="RRM_1"/>
    <property type="match status" value="1"/>
</dbReference>
<dbReference type="GeneID" id="30189677"/>
<accession>A0A1E3K6N7</accession>
<evidence type="ECO:0000259" key="5">
    <source>
        <dbReference type="PROSITE" id="PS50102"/>
    </source>
</evidence>
<keyword evidence="1" id="KW-0677">Repeat</keyword>
<dbReference type="InterPro" id="IPR035979">
    <property type="entry name" value="RBD_domain_sf"/>
</dbReference>
<name>A0A1E3K6N7_9TREE</name>
<proteinExistence type="predicted"/>
<feature type="domain" description="RRM" evidence="5">
    <location>
        <begin position="293"/>
        <end position="371"/>
    </location>
</feature>
<feature type="compositionally biased region" description="Low complexity" evidence="4">
    <location>
        <begin position="10"/>
        <end position="47"/>
    </location>
</feature>
<gene>
    <name evidence="6" type="ORF">L198_00464</name>
</gene>
<dbReference type="RefSeq" id="XP_019035586.1">
    <property type="nucleotide sequence ID" value="XM_019172644.1"/>
</dbReference>
<dbReference type="InterPro" id="IPR000504">
    <property type="entry name" value="RRM_dom"/>
</dbReference>
<evidence type="ECO:0000313" key="7">
    <source>
        <dbReference type="Proteomes" id="UP000094819"/>
    </source>
</evidence>
<feature type="region of interest" description="Disordered" evidence="4">
    <location>
        <begin position="1"/>
        <end position="93"/>
    </location>
</feature>
<feature type="domain" description="RRM" evidence="5">
    <location>
        <begin position="208"/>
        <end position="289"/>
    </location>
</feature>
<evidence type="ECO:0000313" key="6">
    <source>
        <dbReference type="EMBL" id="ODO08731.1"/>
    </source>
</evidence>
<protein>
    <recommendedName>
        <fullName evidence="5">RRM domain-containing protein</fullName>
    </recommendedName>
</protein>
<dbReference type="SUPFAM" id="SSF54928">
    <property type="entry name" value="RNA-binding domain, RBD"/>
    <property type="match status" value="1"/>
</dbReference>
<dbReference type="PANTHER" id="PTHR24012">
    <property type="entry name" value="RNA BINDING PROTEIN"/>
    <property type="match status" value="1"/>
</dbReference>
<dbReference type="GO" id="GO:0003723">
    <property type="term" value="F:RNA binding"/>
    <property type="evidence" value="ECO:0007669"/>
    <property type="project" value="UniProtKB-UniRule"/>
</dbReference>
<dbReference type="PROSITE" id="PS50102">
    <property type="entry name" value="RRM"/>
    <property type="match status" value="2"/>
</dbReference>
<evidence type="ECO:0000256" key="2">
    <source>
        <dbReference type="ARBA" id="ARBA00022884"/>
    </source>
</evidence>
<dbReference type="SMART" id="SM00360">
    <property type="entry name" value="RRM"/>
    <property type="match status" value="2"/>
</dbReference>
<dbReference type="AlphaFoldDB" id="A0A1E3K6N7"/>
<reference evidence="6 7" key="1">
    <citation type="submission" date="2016-06" db="EMBL/GenBank/DDBJ databases">
        <title>Evolution of pathogenesis and genome organization in the Tremellales.</title>
        <authorList>
            <person name="Cuomo C."/>
            <person name="Litvintseva A."/>
            <person name="Heitman J."/>
            <person name="Chen Y."/>
            <person name="Sun S."/>
            <person name="Springer D."/>
            <person name="Dromer F."/>
            <person name="Young S."/>
            <person name="Zeng Q."/>
            <person name="Chapman S."/>
            <person name="Gujja S."/>
            <person name="Saif S."/>
            <person name="Birren B."/>
        </authorList>
    </citation>
    <scope>NUCLEOTIDE SEQUENCE [LARGE SCALE GENOMIC DNA]</scope>
    <source>
        <strain evidence="6 7">CBS 7118</strain>
    </source>
</reference>
<dbReference type="Proteomes" id="UP000094819">
    <property type="component" value="Unassembled WGS sequence"/>
</dbReference>
<feature type="region of interest" description="Disordered" evidence="4">
    <location>
        <begin position="388"/>
        <end position="408"/>
    </location>
</feature>
<sequence>MSSPLPIPRSSPTLTADSSTTASSLLDSASTNTSHISSSSIIPPTATRPFGAGWKSSDTLHAEKPADFEPDWTRSPSLPILPSVKPTQSSSYQQDLPDYSLYTSAPQTAFPNPAWGFDALSHKASLGSIDIELGGGSPGGHSPTHRNAFRPPSALIQQKSTPNLGRPDLSSRRSVRFEVDEDVSSDGSASSRALSASLPVLPSVGEGRNVFIHRVSHTLTEDELRHIATAFGEVVSVKVQQTRTAKPHAFVMFKKPERAAKFMSHLRSRAVDCEYGKEDHQVQTKALEDPLSANLYIAGLPPSLTYDALEELLLPGKICSWKPLMDEGGIRRGPVMARMQTRVQAEAVIKRLTGKYYPGMSERLQVRIADSEEQKHFKRYQMRERVTSVPSPSAAEFGPMRRRASMPAEPMRRDLTDLSFLLQKQSLLAFQLNAINEKLASSHLSPTHSNYPHAHPLRQVPSFSPSHVPGPLMEEDDGECPVLSPTISTYPRRGSSNTSVLSSASYNANLSDQIWGASTPTRTLAEPWSIDPFAFPSSSPPLPHTHYSPLPILPLSAPRPRLGTMLKRDSDSQVPICYDASNAGGGKVQMESGVGRVGMWRKGSSVGGMGLGLDVGQESKMSE</sequence>
<dbReference type="InterPro" id="IPR012677">
    <property type="entry name" value="Nucleotide-bd_a/b_plait_sf"/>
</dbReference>
<evidence type="ECO:0000256" key="3">
    <source>
        <dbReference type="PROSITE-ProRule" id="PRU00176"/>
    </source>
</evidence>
<dbReference type="OrthoDB" id="271725at2759"/>
<keyword evidence="7" id="KW-1185">Reference proteome</keyword>
<dbReference type="EMBL" id="AWGH01000001">
    <property type="protein sequence ID" value="ODO08731.1"/>
    <property type="molecule type" value="Genomic_DNA"/>
</dbReference>
<keyword evidence="2 3" id="KW-0694">RNA-binding</keyword>
<evidence type="ECO:0000256" key="1">
    <source>
        <dbReference type="ARBA" id="ARBA00022737"/>
    </source>
</evidence>